<protein>
    <submittedName>
        <fullName evidence="1">Uncharacterized protein</fullName>
    </submittedName>
</protein>
<name>A0A9D2RML3_9FIRM</name>
<evidence type="ECO:0000313" key="1">
    <source>
        <dbReference type="EMBL" id="HJB08601.1"/>
    </source>
</evidence>
<sequence>MMVRMQVHLENQEAIMEKLREAEKRPAPALKKAVNEAAKESREKLYRYIRKQYTVKVGRFPKRSLVIKKASGSETSAWIIVSHPPQSLRETYSSRKNNRREAARAAIKRESPKLIQGQGLKSFVAEMKNGHKGIFQRVPGTYMKEHKPRPYRKISGRMTKGRETIREAIGPSGAKLTEMAFRATQGELQQSLQEALWRFVDQAFR</sequence>
<evidence type="ECO:0000313" key="2">
    <source>
        <dbReference type="Proteomes" id="UP000886804"/>
    </source>
</evidence>
<comment type="caution">
    <text evidence="1">The sequence shown here is derived from an EMBL/GenBank/DDBJ whole genome shotgun (WGS) entry which is preliminary data.</text>
</comment>
<reference evidence="1" key="2">
    <citation type="submission" date="2021-04" db="EMBL/GenBank/DDBJ databases">
        <authorList>
            <person name="Gilroy R."/>
        </authorList>
    </citation>
    <scope>NUCLEOTIDE SEQUENCE</scope>
    <source>
        <strain evidence="1">CHK188-4685</strain>
    </source>
</reference>
<dbReference type="Proteomes" id="UP000886804">
    <property type="component" value="Unassembled WGS sequence"/>
</dbReference>
<gene>
    <name evidence="1" type="ORF">H9716_12200</name>
</gene>
<reference evidence="1" key="1">
    <citation type="journal article" date="2021" name="PeerJ">
        <title>Extensive microbial diversity within the chicken gut microbiome revealed by metagenomics and culture.</title>
        <authorList>
            <person name="Gilroy R."/>
            <person name="Ravi A."/>
            <person name="Getino M."/>
            <person name="Pursley I."/>
            <person name="Horton D.L."/>
            <person name="Alikhan N.F."/>
            <person name="Baker D."/>
            <person name="Gharbi K."/>
            <person name="Hall N."/>
            <person name="Watson M."/>
            <person name="Adriaenssens E.M."/>
            <person name="Foster-Nyarko E."/>
            <person name="Jarju S."/>
            <person name="Secka A."/>
            <person name="Antonio M."/>
            <person name="Oren A."/>
            <person name="Chaudhuri R.R."/>
            <person name="La Ragione R."/>
            <person name="Hildebrand F."/>
            <person name="Pallen M.J."/>
        </authorList>
    </citation>
    <scope>NUCLEOTIDE SEQUENCE</scope>
    <source>
        <strain evidence="1">CHK188-4685</strain>
    </source>
</reference>
<dbReference type="EMBL" id="DWYS01000145">
    <property type="protein sequence ID" value="HJB08601.1"/>
    <property type="molecule type" value="Genomic_DNA"/>
</dbReference>
<dbReference type="AlphaFoldDB" id="A0A9D2RML3"/>
<proteinExistence type="predicted"/>
<organism evidence="1 2">
    <name type="scientific">Candidatus Enterocloster faecavium</name>
    <dbReference type="NCBI Taxonomy" id="2838560"/>
    <lineage>
        <taxon>Bacteria</taxon>
        <taxon>Bacillati</taxon>
        <taxon>Bacillota</taxon>
        <taxon>Clostridia</taxon>
        <taxon>Lachnospirales</taxon>
        <taxon>Lachnospiraceae</taxon>
        <taxon>Enterocloster</taxon>
    </lineage>
</organism>
<accession>A0A9D2RML3</accession>